<dbReference type="EMBL" id="JADEXN010000253">
    <property type="protein sequence ID" value="MBE9041839.1"/>
    <property type="molecule type" value="Genomic_DNA"/>
</dbReference>
<feature type="transmembrane region" description="Helical" evidence="1">
    <location>
        <begin position="49"/>
        <end position="69"/>
    </location>
</feature>
<protein>
    <recommendedName>
        <fullName evidence="4">Ferric oxidoreductase domain-containing protein</fullName>
    </recommendedName>
</protein>
<feature type="transmembrane region" description="Helical" evidence="1">
    <location>
        <begin position="176"/>
        <end position="201"/>
    </location>
</feature>
<reference evidence="2" key="1">
    <citation type="submission" date="2020-10" db="EMBL/GenBank/DDBJ databases">
        <authorList>
            <person name="Castelo-Branco R."/>
            <person name="Eusebio N."/>
            <person name="Adriana R."/>
            <person name="Vieira A."/>
            <person name="Brugerolle De Fraissinette N."/>
            <person name="Rezende De Castro R."/>
            <person name="Schneider M.P."/>
            <person name="Vasconcelos V."/>
            <person name="Leao P.N."/>
        </authorList>
    </citation>
    <scope>NUCLEOTIDE SEQUENCE</scope>
    <source>
        <strain evidence="2">LEGE 11467</strain>
    </source>
</reference>
<accession>A0A928VWZ5</accession>
<organism evidence="2 3">
    <name type="scientific">Zarconia navalis LEGE 11467</name>
    <dbReference type="NCBI Taxonomy" id="1828826"/>
    <lineage>
        <taxon>Bacteria</taxon>
        <taxon>Bacillati</taxon>
        <taxon>Cyanobacteriota</taxon>
        <taxon>Cyanophyceae</taxon>
        <taxon>Oscillatoriophycideae</taxon>
        <taxon>Oscillatoriales</taxon>
        <taxon>Oscillatoriales incertae sedis</taxon>
        <taxon>Zarconia</taxon>
        <taxon>Zarconia navalis</taxon>
    </lineage>
</organism>
<feature type="transmembrane region" description="Helical" evidence="1">
    <location>
        <begin position="21"/>
        <end position="43"/>
    </location>
</feature>
<keyword evidence="1" id="KW-0812">Transmembrane</keyword>
<feature type="transmembrane region" description="Helical" evidence="1">
    <location>
        <begin position="124"/>
        <end position="142"/>
    </location>
</feature>
<dbReference type="Proteomes" id="UP000621799">
    <property type="component" value="Unassembled WGS sequence"/>
</dbReference>
<evidence type="ECO:0000313" key="3">
    <source>
        <dbReference type="Proteomes" id="UP000621799"/>
    </source>
</evidence>
<sequence length="207" mass="23364">MTSTKLTTKLTTKLAIRGWKIVGYCALAIAIAIALILLIYGINEPSLRMVVRATARTSWVLFLAAFTAFSLRQIHANSLTRWMVDNYRYLVIAMAVSYGFHALAIAKLAIAIGDANFLYDPGGLLGYLFILAMMVTSFDRFSSWFDRRVVKVLHVVGMYYLWIAFTYTFINRLGVSMLFYLPFVIVLGLALLIRAIALLGWRNSRLT</sequence>
<dbReference type="AlphaFoldDB" id="A0A928VWZ5"/>
<evidence type="ECO:0000256" key="1">
    <source>
        <dbReference type="SAM" id="Phobius"/>
    </source>
</evidence>
<feature type="transmembrane region" description="Helical" evidence="1">
    <location>
        <begin position="89"/>
        <end position="112"/>
    </location>
</feature>
<dbReference type="RefSeq" id="WP_264322031.1">
    <property type="nucleotide sequence ID" value="NZ_JADEXN010000253.1"/>
</dbReference>
<comment type="caution">
    <text evidence="2">The sequence shown here is derived from an EMBL/GenBank/DDBJ whole genome shotgun (WGS) entry which is preliminary data.</text>
</comment>
<feature type="transmembrane region" description="Helical" evidence="1">
    <location>
        <begin position="149"/>
        <end position="170"/>
    </location>
</feature>
<gene>
    <name evidence="2" type="ORF">IQ235_13720</name>
</gene>
<keyword evidence="1" id="KW-1133">Transmembrane helix</keyword>
<proteinExistence type="predicted"/>
<keyword evidence="1" id="KW-0472">Membrane</keyword>
<name>A0A928VWZ5_9CYAN</name>
<evidence type="ECO:0000313" key="2">
    <source>
        <dbReference type="EMBL" id="MBE9041839.1"/>
    </source>
</evidence>
<keyword evidence="3" id="KW-1185">Reference proteome</keyword>
<evidence type="ECO:0008006" key="4">
    <source>
        <dbReference type="Google" id="ProtNLM"/>
    </source>
</evidence>